<feature type="compositionally biased region" description="Basic and acidic residues" evidence="9">
    <location>
        <begin position="281"/>
        <end position="316"/>
    </location>
</feature>
<reference evidence="11" key="1">
    <citation type="submission" date="2021-01" db="EMBL/GenBank/DDBJ databases">
        <title>A chromosome-scale assembly of European eel, Anguilla anguilla.</title>
        <authorList>
            <person name="Henkel C."/>
            <person name="Jong-Raadsen S.A."/>
            <person name="Dufour S."/>
            <person name="Weltzien F.-A."/>
            <person name="Palstra A.P."/>
            <person name="Pelster B."/>
            <person name="Spaink H.P."/>
            <person name="Van Den Thillart G.E."/>
            <person name="Jansen H."/>
            <person name="Zahm M."/>
            <person name="Klopp C."/>
            <person name="Cedric C."/>
            <person name="Louis A."/>
            <person name="Berthelot C."/>
            <person name="Parey E."/>
            <person name="Roest Crollius H."/>
            <person name="Montfort J."/>
            <person name="Robinson-Rechavi M."/>
            <person name="Bucao C."/>
            <person name="Bouchez O."/>
            <person name="Gislard M."/>
            <person name="Lluch J."/>
            <person name="Milhes M."/>
            <person name="Lampietro C."/>
            <person name="Lopez Roques C."/>
            <person name="Donnadieu C."/>
            <person name="Braasch I."/>
            <person name="Desvignes T."/>
            <person name="Postlethwait J."/>
            <person name="Bobe J."/>
            <person name="Guiguen Y."/>
            <person name="Dirks R."/>
        </authorList>
    </citation>
    <scope>NUCLEOTIDE SEQUENCE</scope>
    <source>
        <strain evidence="11">Tag_6206</strain>
        <tissue evidence="11">Liver</tissue>
    </source>
</reference>
<feature type="compositionally biased region" description="Polar residues" evidence="9">
    <location>
        <begin position="858"/>
        <end position="884"/>
    </location>
</feature>
<sequence length="1060" mass="108983">MDVAVAEEPQKKIFRARKTMKISDRQQLELLHNTLPSSKPPCPSPPLVNGRHPDDGQKETEREKEKSSAGGSPMEARSVSPASRSPTPLALSLSLSPSPPAKTPEEAASATPPPSPPSSSDGAKETEKGKGDEGKTPTSPSAEGGERKDGEKEEEEGPVKAAVAPEKEKEDEPPKPQGSPEEATAGSLVVPLTAEGAEGDGEKATEAEEAVAMDTAPSNSAPEDVTPILDKMPAASSLTQSPAPPGNTTTSSPSLSPSHAPESDQEVKEGFLVLSEEEETQGEKDDEKEREEGEDKQDGEKMEVDAGKEREKEKSAETVAESAASPPASSAPSPGEEEGEGNGAGEGLESQRKRPRVERDELEAHIELKISGNADSRHKLEKVVQQLVAEQLRVLQLSVFDRSLQELRERVEKIDCATKHQHTLDTLQAKIARLNKKFGAVNQAKENLRKPQEISSSSLMISSSPAQRTARSIQDSKRTEQTLSPASSTGPAGQSKLLSAPSPPTSSSLATAPVLSLISTSSSASPSSSVTSAPPCAPQSQAPPFSTNAPGSPAPKPVSLQPLLIQLPLAVTNAQGGTLVANHSSGVELVPVTSLAGASPLNKAKTTTATTAFIIQKTAAPSSSSAGLPSSPSLPQITLARAAGHPGSGGMLATPGSAVSVTSARTPAQCASAVGATSASLPTSSTPAATGASRPGDCFRPSVWSGDGLKDSRAPDSTTTKSSAQASRSTKAGAVIDLTEDDDDVLVTGVKKAPVQSGASVSASPSSSSPSSAGQRASGGPPPLTSHATMHVQPSAQTTVNVSQRCQAVAPSPSRVLPHSSSSFSSSSKSSVTLPSSGTGAVGSVRGAVGVTAAVGSNRQGSPQATGPTVRSSPQSTQHLNGPQLTVHHRPLQFRPNQDSLSKSLPSAATGQGPAHPPASLPPALVPGATPEAAPEAAHTTPPQQPQLKLARVQSQNGIVLSWCVEETDRSCAAVDSYHLYAYHQDHSGPAAAGGGPPASQWKKIGEVKALPLPMACTLTQFVSGSKYYFAVRARDVYGRFGPFCEPQCTDVITPASGSS</sequence>
<evidence type="ECO:0000256" key="4">
    <source>
        <dbReference type="ARBA" id="ARBA00023015"/>
    </source>
</evidence>
<dbReference type="InterPro" id="IPR031870">
    <property type="entry name" value="ATF7IP_BD"/>
</dbReference>
<name>A0A9D3LLD7_ANGAN</name>
<organism evidence="11 12">
    <name type="scientific">Anguilla anguilla</name>
    <name type="common">European freshwater eel</name>
    <name type="synonym">Muraena anguilla</name>
    <dbReference type="NCBI Taxonomy" id="7936"/>
    <lineage>
        <taxon>Eukaryota</taxon>
        <taxon>Metazoa</taxon>
        <taxon>Chordata</taxon>
        <taxon>Craniata</taxon>
        <taxon>Vertebrata</taxon>
        <taxon>Euteleostomi</taxon>
        <taxon>Actinopterygii</taxon>
        <taxon>Neopterygii</taxon>
        <taxon>Teleostei</taxon>
        <taxon>Anguilliformes</taxon>
        <taxon>Anguillidae</taxon>
        <taxon>Anguilla</taxon>
    </lineage>
</organism>
<dbReference type="Pfam" id="PF16794">
    <property type="entry name" value="fn3_4"/>
    <property type="match status" value="1"/>
</dbReference>
<dbReference type="InterPro" id="IPR026085">
    <property type="entry name" value="ATF7-int"/>
</dbReference>
<dbReference type="AlphaFoldDB" id="A0A9D3LLD7"/>
<keyword evidence="8" id="KW-0175">Coiled coil</keyword>
<evidence type="ECO:0000256" key="2">
    <source>
        <dbReference type="ARBA" id="ARBA00010344"/>
    </source>
</evidence>
<feature type="compositionally biased region" description="Basic and acidic residues" evidence="9">
    <location>
        <begin position="122"/>
        <end position="135"/>
    </location>
</feature>
<protein>
    <recommendedName>
        <fullName evidence="10">Fibronectin type-III domain-containing protein</fullName>
    </recommendedName>
</protein>
<feature type="coiled-coil region" evidence="8">
    <location>
        <begin position="417"/>
        <end position="444"/>
    </location>
</feature>
<feature type="compositionally biased region" description="Basic and acidic residues" evidence="9">
    <location>
        <begin position="51"/>
        <end position="67"/>
    </location>
</feature>
<dbReference type="InterPro" id="IPR003961">
    <property type="entry name" value="FN3_dom"/>
</dbReference>
<feature type="region of interest" description="Disordered" evidence="9">
    <location>
        <begin position="29"/>
        <end position="358"/>
    </location>
</feature>
<evidence type="ECO:0000256" key="7">
    <source>
        <dbReference type="ARBA" id="ARBA00023242"/>
    </source>
</evidence>
<dbReference type="PROSITE" id="PS50853">
    <property type="entry name" value="FN3"/>
    <property type="match status" value="1"/>
</dbReference>
<dbReference type="InterPro" id="IPR056565">
    <property type="entry name" value="Fn3_ATF7IP"/>
</dbReference>
<keyword evidence="3" id="KW-0678">Repressor</keyword>
<dbReference type="InterPro" id="IPR036116">
    <property type="entry name" value="FN3_sf"/>
</dbReference>
<feature type="compositionally biased region" description="Low complexity" evidence="9">
    <location>
        <begin position="454"/>
        <end position="464"/>
    </location>
</feature>
<evidence type="ECO:0000256" key="8">
    <source>
        <dbReference type="SAM" id="Coils"/>
    </source>
</evidence>
<dbReference type="SUPFAM" id="SSF49265">
    <property type="entry name" value="Fibronectin type III"/>
    <property type="match status" value="1"/>
</dbReference>
<dbReference type="GO" id="GO:0006355">
    <property type="term" value="P:regulation of DNA-templated transcription"/>
    <property type="evidence" value="ECO:0007669"/>
    <property type="project" value="TreeGrafter"/>
</dbReference>
<feature type="compositionally biased region" description="Low complexity" evidence="9">
    <location>
        <begin position="675"/>
        <end position="693"/>
    </location>
</feature>
<proteinExistence type="inferred from homology"/>
<dbReference type="EMBL" id="JAFIRN010000017">
    <property type="protein sequence ID" value="KAG5832431.1"/>
    <property type="molecule type" value="Genomic_DNA"/>
</dbReference>
<keyword evidence="4" id="KW-0805">Transcription regulation</keyword>
<feature type="compositionally biased region" description="Polar residues" evidence="9">
    <location>
        <begin position="895"/>
        <end position="910"/>
    </location>
</feature>
<keyword evidence="6" id="KW-0804">Transcription</keyword>
<feature type="region of interest" description="Disordered" evidence="9">
    <location>
        <begin position="674"/>
        <end position="736"/>
    </location>
</feature>
<evidence type="ECO:0000256" key="6">
    <source>
        <dbReference type="ARBA" id="ARBA00023163"/>
    </source>
</evidence>
<comment type="similarity">
    <text evidence="2">Belongs to the MCAF family.</text>
</comment>
<evidence type="ECO:0000256" key="1">
    <source>
        <dbReference type="ARBA" id="ARBA00004123"/>
    </source>
</evidence>
<dbReference type="Proteomes" id="UP001044222">
    <property type="component" value="Chromosome 17"/>
</dbReference>
<feature type="region of interest" description="Disordered" evidence="9">
    <location>
        <begin position="445"/>
        <end position="509"/>
    </location>
</feature>
<feature type="compositionally biased region" description="Low complexity" evidence="9">
    <location>
        <begin position="80"/>
        <end position="96"/>
    </location>
</feature>
<feature type="compositionally biased region" description="Basic and acidic residues" evidence="9">
    <location>
        <begin position="165"/>
        <end position="174"/>
    </location>
</feature>
<dbReference type="GO" id="GO:0005667">
    <property type="term" value="C:transcription regulator complex"/>
    <property type="evidence" value="ECO:0007669"/>
    <property type="project" value="TreeGrafter"/>
</dbReference>
<feature type="compositionally biased region" description="Polar residues" evidence="9">
    <location>
        <begin position="786"/>
        <end position="806"/>
    </location>
</feature>
<feature type="compositionally biased region" description="Low complexity" evidence="9">
    <location>
        <begin position="497"/>
        <end position="509"/>
    </location>
</feature>
<comment type="caution">
    <text evidence="11">The sequence shown here is derived from an EMBL/GenBank/DDBJ whole genome shotgun (WGS) entry which is preliminary data.</text>
</comment>
<feature type="compositionally biased region" description="Low complexity" evidence="9">
    <location>
        <begin position="926"/>
        <end position="942"/>
    </location>
</feature>
<keyword evidence="7" id="KW-0539">Nucleus</keyword>
<feature type="compositionally biased region" description="Polar residues" evidence="9">
    <location>
        <begin position="481"/>
        <end position="492"/>
    </location>
</feature>
<feature type="compositionally biased region" description="Pro residues" evidence="9">
    <location>
        <begin position="915"/>
        <end position="925"/>
    </location>
</feature>
<evidence type="ECO:0000256" key="9">
    <source>
        <dbReference type="SAM" id="MobiDB-lite"/>
    </source>
</evidence>
<dbReference type="Gene3D" id="2.60.40.10">
    <property type="entry name" value="Immunoglobulins"/>
    <property type="match status" value="1"/>
</dbReference>
<feature type="compositionally biased region" description="Basic and acidic residues" evidence="9">
    <location>
        <begin position="349"/>
        <end position="358"/>
    </location>
</feature>
<evidence type="ECO:0000256" key="3">
    <source>
        <dbReference type="ARBA" id="ARBA00022491"/>
    </source>
</evidence>
<evidence type="ECO:0000256" key="5">
    <source>
        <dbReference type="ARBA" id="ARBA00023159"/>
    </source>
</evidence>
<dbReference type="InterPro" id="IPR013783">
    <property type="entry name" value="Ig-like_fold"/>
</dbReference>
<dbReference type="GO" id="GO:0005634">
    <property type="term" value="C:nucleus"/>
    <property type="evidence" value="ECO:0007669"/>
    <property type="project" value="UniProtKB-SubCell"/>
</dbReference>
<feature type="region of interest" description="Disordered" evidence="9">
    <location>
        <begin position="521"/>
        <end position="557"/>
    </location>
</feature>
<feature type="compositionally biased region" description="Low complexity" evidence="9">
    <location>
        <begin position="246"/>
        <end position="260"/>
    </location>
</feature>
<feature type="domain" description="Fibronectin type-III" evidence="10">
    <location>
        <begin position="942"/>
        <end position="1057"/>
    </location>
</feature>
<evidence type="ECO:0000313" key="11">
    <source>
        <dbReference type="EMBL" id="KAG5832431.1"/>
    </source>
</evidence>
<dbReference type="Pfam" id="PF16788">
    <property type="entry name" value="ATF7IP_BD"/>
    <property type="match status" value="1"/>
</dbReference>
<keyword evidence="12" id="KW-1185">Reference proteome</keyword>
<feature type="compositionally biased region" description="Low complexity" evidence="9">
    <location>
        <begin position="753"/>
        <end position="779"/>
    </location>
</feature>
<feature type="compositionally biased region" description="Polar residues" evidence="9">
    <location>
        <begin position="715"/>
        <end position="730"/>
    </location>
</feature>
<comment type="subcellular location">
    <subcellularLocation>
        <location evidence="1">Nucleus</location>
    </subcellularLocation>
</comment>
<evidence type="ECO:0000313" key="12">
    <source>
        <dbReference type="Proteomes" id="UP001044222"/>
    </source>
</evidence>
<feature type="compositionally biased region" description="Low complexity" evidence="9">
    <location>
        <begin position="521"/>
        <end position="544"/>
    </location>
</feature>
<evidence type="ECO:0000259" key="10">
    <source>
        <dbReference type="PROSITE" id="PS50853"/>
    </source>
</evidence>
<keyword evidence="5" id="KW-0010">Activator</keyword>
<gene>
    <name evidence="11" type="ORF">ANANG_G00291100</name>
</gene>
<dbReference type="PANTHER" id="PTHR23210:SF26">
    <property type="entry name" value="ACTIVATING TRANSCRIPTION FACTOR 7-INTERACTING PROTEIN 1"/>
    <property type="match status" value="1"/>
</dbReference>
<accession>A0A9D3LLD7</accession>
<dbReference type="PANTHER" id="PTHR23210">
    <property type="entry name" value="ACTIVATING TRANSCRIPTION FACTOR 7 INTERACTING PROTEIN"/>
    <property type="match status" value="1"/>
</dbReference>
<feature type="compositionally biased region" description="Low complexity" evidence="9">
    <location>
        <begin position="320"/>
        <end position="334"/>
    </location>
</feature>
<feature type="compositionally biased region" description="Low complexity" evidence="9">
    <location>
        <begin position="811"/>
        <end position="857"/>
    </location>
</feature>
<feature type="region of interest" description="Disordered" evidence="9">
    <location>
        <begin position="753"/>
        <end position="946"/>
    </location>
</feature>
<dbReference type="GO" id="GO:0003712">
    <property type="term" value="F:transcription coregulator activity"/>
    <property type="evidence" value="ECO:0007669"/>
    <property type="project" value="TreeGrafter"/>
</dbReference>